<evidence type="ECO:0000256" key="1">
    <source>
        <dbReference type="PROSITE-ProRule" id="PRU00047"/>
    </source>
</evidence>
<feature type="compositionally biased region" description="Polar residues" evidence="2">
    <location>
        <begin position="258"/>
        <end position="279"/>
    </location>
</feature>
<keyword evidence="4" id="KW-0808">Transferase</keyword>
<keyword evidence="1" id="KW-0862">Zinc</keyword>
<dbReference type="Pfam" id="PF00078">
    <property type="entry name" value="RVT_1"/>
    <property type="match status" value="1"/>
</dbReference>
<feature type="compositionally biased region" description="Polar residues" evidence="2">
    <location>
        <begin position="28"/>
        <end position="38"/>
    </location>
</feature>
<organism evidence="4 5">
    <name type="scientific">Corchorus capsularis</name>
    <name type="common">Jute</name>
    <dbReference type="NCBI Taxonomy" id="210143"/>
    <lineage>
        <taxon>Eukaryota</taxon>
        <taxon>Viridiplantae</taxon>
        <taxon>Streptophyta</taxon>
        <taxon>Embryophyta</taxon>
        <taxon>Tracheophyta</taxon>
        <taxon>Spermatophyta</taxon>
        <taxon>Magnoliopsida</taxon>
        <taxon>eudicotyledons</taxon>
        <taxon>Gunneridae</taxon>
        <taxon>Pentapetalae</taxon>
        <taxon>rosids</taxon>
        <taxon>malvids</taxon>
        <taxon>Malvales</taxon>
        <taxon>Malvaceae</taxon>
        <taxon>Grewioideae</taxon>
        <taxon>Apeibeae</taxon>
        <taxon>Corchorus</taxon>
    </lineage>
</organism>
<keyword evidence="5" id="KW-1185">Reference proteome</keyword>
<reference evidence="4 5" key="1">
    <citation type="submission" date="2013-09" db="EMBL/GenBank/DDBJ databases">
        <title>Corchorus capsularis genome sequencing.</title>
        <authorList>
            <person name="Alam M."/>
            <person name="Haque M.S."/>
            <person name="Islam M.S."/>
            <person name="Emdad E.M."/>
            <person name="Islam M.M."/>
            <person name="Ahmed B."/>
            <person name="Halim A."/>
            <person name="Hossen Q.M.M."/>
            <person name="Hossain M.Z."/>
            <person name="Ahmed R."/>
            <person name="Khan M.M."/>
            <person name="Islam R."/>
            <person name="Rashid M.M."/>
            <person name="Khan S.A."/>
            <person name="Rahman M.S."/>
            <person name="Alam M."/>
        </authorList>
    </citation>
    <scope>NUCLEOTIDE SEQUENCE [LARGE SCALE GENOMIC DNA]</scope>
    <source>
        <strain evidence="5">cv. CVL-1</strain>
        <tissue evidence="4">Whole seedling</tissue>
    </source>
</reference>
<dbReference type="GO" id="GO:0008270">
    <property type="term" value="F:zinc ion binding"/>
    <property type="evidence" value="ECO:0007669"/>
    <property type="project" value="UniProtKB-KW"/>
</dbReference>
<dbReference type="GO" id="GO:0003676">
    <property type="term" value="F:nucleic acid binding"/>
    <property type="evidence" value="ECO:0007669"/>
    <property type="project" value="InterPro"/>
</dbReference>
<gene>
    <name evidence="4" type="ORF">CCACVL1_09621</name>
</gene>
<dbReference type="InterPro" id="IPR036875">
    <property type="entry name" value="Znf_CCHC_sf"/>
</dbReference>
<feature type="domain" description="CCHC-type" evidence="3">
    <location>
        <begin position="201"/>
        <end position="216"/>
    </location>
</feature>
<keyword evidence="4" id="KW-0695">RNA-directed DNA polymerase</keyword>
<dbReference type="Pfam" id="PF13966">
    <property type="entry name" value="zf-RVT"/>
    <property type="match status" value="1"/>
</dbReference>
<feature type="region of interest" description="Disordered" evidence="2">
    <location>
        <begin position="315"/>
        <end position="364"/>
    </location>
</feature>
<dbReference type="Gramene" id="OMO86355">
    <property type="protein sequence ID" value="OMO86355"/>
    <property type="gene ID" value="CCACVL1_09621"/>
</dbReference>
<dbReference type="Pfam" id="PF00098">
    <property type="entry name" value="zf-CCHC"/>
    <property type="match status" value="1"/>
</dbReference>
<dbReference type="InterPro" id="IPR044730">
    <property type="entry name" value="RNase_H-like_dom_plant"/>
</dbReference>
<dbReference type="InterPro" id="IPR001878">
    <property type="entry name" value="Znf_CCHC"/>
</dbReference>
<dbReference type="SUPFAM" id="SSF57756">
    <property type="entry name" value="Retrovirus zinc finger-like domains"/>
    <property type="match status" value="1"/>
</dbReference>
<feature type="compositionally biased region" description="Polar residues" evidence="2">
    <location>
        <begin position="339"/>
        <end position="364"/>
    </location>
</feature>
<dbReference type="GO" id="GO:0004523">
    <property type="term" value="F:RNA-DNA hybrid ribonuclease activity"/>
    <property type="evidence" value="ECO:0007669"/>
    <property type="project" value="InterPro"/>
</dbReference>
<comment type="caution">
    <text evidence="4">The sequence shown here is derived from an EMBL/GenBank/DDBJ whole genome shotgun (WGS) entry which is preliminary data.</text>
</comment>
<dbReference type="PANTHER" id="PTHR31635">
    <property type="entry name" value="REVERSE TRANSCRIPTASE DOMAIN-CONTAINING PROTEIN-RELATED"/>
    <property type="match status" value="1"/>
</dbReference>
<dbReference type="SUPFAM" id="SSF53098">
    <property type="entry name" value="Ribonuclease H-like"/>
    <property type="match status" value="1"/>
</dbReference>
<keyword evidence="1" id="KW-0479">Metal-binding</keyword>
<dbReference type="InterPro" id="IPR002156">
    <property type="entry name" value="RNaseH_domain"/>
</dbReference>
<dbReference type="InterPro" id="IPR000477">
    <property type="entry name" value="RT_dom"/>
</dbReference>
<dbReference type="InterPro" id="IPR043502">
    <property type="entry name" value="DNA/RNA_pol_sf"/>
</dbReference>
<dbReference type="EMBL" id="AWWV01009478">
    <property type="protein sequence ID" value="OMO86355.1"/>
    <property type="molecule type" value="Genomic_DNA"/>
</dbReference>
<feature type="compositionally biased region" description="Basic and acidic residues" evidence="2">
    <location>
        <begin position="17"/>
        <end position="27"/>
    </location>
</feature>
<evidence type="ECO:0000259" key="3">
    <source>
        <dbReference type="PROSITE" id="PS50158"/>
    </source>
</evidence>
<evidence type="ECO:0000313" key="4">
    <source>
        <dbReference type="EMBL" id="OMO86355.1"/>
    </source>
</evidence>
<dbReference type="InterPro" id="IPR036397">
    <property type="entry name" value="RNaseH_sf"/>
</dbReference>
<dbReference type="PANTHER" id="PTHR31635:SF196">
    <property type="entry name" value="REVERSE TRANSCRIPTASE DOMAIN-CONTAINING PROTEIN-RELATED"/>
    <property type="match status" value="1"/>
</dbReference>
<name>A0A1R3IUV0_COCAP</name>
<dbReference type="Proteomes" id="UP000188268">
    <property type="component" value="Unassembled WGS sequence"/>
</dbReference>
<keyword evidence="1" id="KW-0863">Zinc-finger</keyword>
<dbReference type="GO" id="GO:0003964">
    <property type="term" value="F:RNA-directed DNA polymerase activity"/>
    <property type="evidence" value="ECO:0007669"/>
    <property type="project" value="UniProtKB-KW"/>
</dbReference>
<dbReference type="InterPro" id="IPR026960">
    <property type="entry name" value="RVT-Znf"/>
</dbReference>
<dbReference type="OrthoDB" id="1001523at2759"/>
<feature type="compositionally biased region" description="Basic and acidic residues" evidence="2">
    <location>
        <begin position="223"/>
        <end position="241"/>
    </location>
</feature>
<accession>A0A1R3IUV0</accession>
<dbReference type="SUPFAM" id="SSF56672">
    <property type="entry name" value="DNA/RNA polymerases"/>
    <property type="match status" value="1"/>
</dbReference>
<sequence>MSSENSLPPISCEEEAELHRSTKKIKENNSMSNQTQLPPRSVVSYKDSLLGANYGLFDQSHFLDHEDSEMGNNSDEDPDVDTRSTKLHSLWNLPQRFFTIDLGCDYFLVKFDSDEDYNSVLKGVWLRLPELPIEYYDLPILKRIGKRIGQVLRIDNHTLSSERGKYARLCVQVNLEKPLPTTVTMEGEKQAIIYESIGMLCFNCGKLGHRKSSCPDLPISETTQEKPVHHPSEKAPSPKDGDEYDPWLLVQRRRSKNKVPTTSILTADTSHNKKTIASRSNDRTADTQFQRKYVVKSHHPKSNKEKLPVAEALFQNPPPHIDTKSKSSSSLHIKEKSPKSSPSVTAKDTSPKPSQPRIYSNKNFTPSGIFFTPLASHEHSPMQDPISSIVLSPPKTPFYLARPIPLPLSFPRNPIYLLAPTALHHLSTMTNRWISSFPHRPSAPQTINHLPLRPRRLSSEMRRAILEGSSTLDLNGLPLRETGAEPAPVAPAPPTREIRIRDTRVTRDPHPSPLTPLLIIPPPVQISLIPNSSLLKTLSRANYSPPINPFLMETCIMNIHQFHLTNKPVELHLPSTQMSALKISICTQVHHLRLATRTLLTQDQEVQNEVTLTPWLTSPMERSRDPGWVMSEQIPSLNPISSTMLPFNKWKIPTLLATLEVSGCCGTQLLSPSILSALLNKRYIPPLRDVYDNIFHRKKRILARLAGVQKAIDVSLNQFLLDLQKSLTFDYQQILKDEWELWALKSILNWILEGERNSRFFHVTTLIRRRFNKIMGLSNDNGDWISDPLDLQQLVLSYFKNLFSTTNIAEHLSFDSFNEDWASLLPEDLAALNIPLTDVEIHKTLWTFKPDKAPGPDGLHPGFYQRNWATVKSKICSAIHDIFYSASMPPEFNGTLISLIPKCHGLTNLSQFRPISLCNTIYKLVTNILVLRLRPFLNKLICPLQSSFIPGRQGIDNVVIVQELIHTMKKTKGARGWMAIKIDLEKAFEKLEWGFIRKVLSSYNFPANWQKLIMSCITTTNTSILINGGKLESFTPSRGFPIHHDCPSKDDYLFILDKHRPSCSLASSCSHYSISTSPTGSDILCWNFSPNGNFTLSSAYRLALNLDPCPSFVSNWSWIWKLKCLPKLQYFVWECFHSILSTKLFLHSRKLTLDTSCHNCPGAIETIEHVLRSCQLAQTFWRSLPCPPALKHLSNAPFHDWVTGNLRSKLPFCRHNVPWSFIFIYAIWELWLLRNAAIFKNSSPNPKAAESAIFKDVEFYAMAGFKCKSLSPVFVPVKWHPPQIGWFKLNSDGSFIGNPGRGGVGAIIHNHEGNWVTGSHRSIGIVSSVEAELWALRDGLNWLNKKI</sequence>
<dbReference type="InterPro" id="IPR012337">
    <property type="entry name" value="RNaseH-like_sf"/>
</dbReference>
<feature type="region of interest" description="Disordered" evidence="2">
    <location>
        <begin position="215"/>
        <end position="288"/>
    </location>
</feature>
<dbReference type="Pfam" id="PF13456">
    <property type="entry name" value="RVT_3"/>
    <property type="match status" value="1"/>
</dbReference>
<dbReference type="CDD" id="cd06222">
    <property type="entry name" value="RNase_H_like"/>
    <property type="match status" value="1"/>
</dbReference>
<dbReference type="Gene3D" id="3.30.420.10">
    <property type="entry name" value="Ribonuclease H-like superfamily/Ribonuclease H"/>
    <property type="match status" value="1"/>
</dbReference>
<dbReference type="CDD" id="cd01650">
    <property type="entry name" value="RT_nLTR_like"/>
    <property type="match status" value="1"/>
</dbReference>
<evidence type="ECO:0000256" key="2">
    <source>
        <dbReference type="SAM" id="MobiDB-lite"/>
    </source>
</evidence>
<proteinExistence type="predicted"/>
<dbReference type="SMART" id="SM00343">
    <property type="entry name" value="ZnF_C2HC"/>
    <property type="match status" value="1"/>
</dbReference>
<keyword evidence="4" id="KW-0548">Nucleotidyltransferase</keyword>
<dbReference type="PROSITE" id="PS50158">
    <property type="entry name" value="ZF_CCHC"/>
    <property type="match status" value="1"/>
</dbReference>
<protein>
    <submittedName>
        <fullName evidence="4">Reverse transcriptase</fullName>
    </submittedName>
</protein>
<feature type="region of interest" description="Disordered" evidence="2">
    <location>
        <begin position="1"/>
        <end position="40"/>
    </location>
</feature>
<evidence type="ECO:0000313" key="5">
    <source>
        <dbReference type="Proteomes" id="UP000188268"/>
    </source>
</evidence>